<feature type="domain" description="K Homology" evidence="4">
    <location>
        <begin position="123"/>
        <end position="194"/>
    </location>
</feature>
<reference evidence="5" key="1">
    <citation type="submission" date="2022-08" db="EMBL/GenBank/DDBJ databases">
        <authorList>
            <person name="Gutierrez-Valencia J."/>
        </authorList>
    </citation>
    <scope>NUCLEOTIDE SEQUENCE</scope>
</reference>
<proteinExistence type="predicted"/>
<dbReference type="SMART" id="SM00322">
    <property type="entry name" value="KH"/>
    <property type="match status" value="2"/>
</dbReference>
<dbReference type="SUPFAM" id="SSF54791">
    <property type="entry name" value="Eukaryotic type KH-domain (KH-domain type I)"/>
    <property type="match status" value="3"/>
</dbReference>
<name>A0AAV0HT05_9ROSI</name>
<dbReference type="InterPro" id="IPR036612">
    <property type="entry name" value="KH_dom_type_1_sf"/>
</dbReference>
<evidence type="ECO:0000313" key="6">
    <source>
        <dbReference type="Proteomes" id="UP001154282"/>
    </source>
</evidence>
<feature type="region of interest" description="Disordered" evidence="3">
    <location>
        <begin position="1"/>
        <end position="43"/>
    </location>
</feature>
<dbReference type="AlphaFoldDB" id="A0AAV0HT05"/>
<keyword evidence="6" id="KW-1185">Reference proteome</keyword>
<evidence type="ECO:0000313" key="5">
    <source>
        <dbReference type="EMBL" id="CAI0388441.1"/>
    </source>
</evidence>
<feature type="domain" description="K Homology" evidence="4">
    <location>
        <begin position="262"/>
        <end position="316"/>
    </location>
</feature>
<keyword evidence="2" id="KW-0694">RNA-binding</keyword>
<dbReference type="CDD" id="cd22460">
    <property type="entry name" value="KH-I_PEPPER_rpt2_like"/>
    <property type="match status" value="1"/>
</dbReference>
<dbReference type="PANTHER" id="PTHR10288">
    <property type="entry name" value="KH DOMAIN CONTAINING RNA BINDING PROTEIN"/>
    <property type="match status" value="1"/>
</dbReference>
<dbReference type="Pfam" id="PF00013">
    <property type="entry name" value="KH_1"/>
    <property type="match status" value="3"/>
</dbReference>
<dbReference type="GO" id="GO:0003723">
    <property type="term" value="F:RNA binding"/>
    <property type="evidence" value="ECO:0007669"/>
    <property type="project" value="UniProtKB-UniRule"/>
</dbReference>
<dbReference type="Gene3D" id="3.30.310.210">
    <property type="match status" value="1"/>
</dbReference>
<dbReference type="InterPro" id="IPR004088">
    <property type="entry name" value="KH_dom_type_1"/>
</dbReference>
<comment type="caution">
    <text evidence="5">The sequence shown here is derived from an EMBL/GenBank/DDBJ whole genome shotgun (WGS) entry which is preliminary data.</text>
</comment>
<dbReference type="Gene3D" id="3.30.1370.10">
    <property type="entry name" value="K Homology domain, type 1"/>
    <property type="match status" value="1"/>
</dbReference>
<evidence type="ECO:0000256" key="1">
    <source>
        <dbReference type="ARBA" id="ARBA00022737"/>
    </source>
</evidence>
<keyword evidence="1" id="KW-0677">Repeat</keyword>
<accession>A0AAV0HT05</accession>
<sequence length="316" mass="34075">MAGQRNSYGKRSHSHSGYDDGRNKRRNSGEDRDPLVIDPRDTKGGEIVKQLRLDTNAKIRIGDTIPGCDDRVVTIYSSSDETNPYADGDDKISPAQDALFRVHDRVVGEDLRVDADSEEGGGQQVTARLLVPSDQIGCIIGRGGQIVQSIRTETRTQIRILKDDHLPLCALSSDELVQAGTVKTALYQIAARLHENPSRSQHLLVSAVPNMYPSGGSLIGPTGGAPIVGMAPLMSPYGGYKSDARDWSRSLYSTPREELPPREFSLRMVCPSGYIGAVIGKGGAIINQIRQETGAGIKVHSSAADDCLIAISAREV</sequence>
<gene>
    <name evidence="5" type="ORF">LITE_LOCUS5830</name>
</gene>
<evidence type="ECO:0000256" key="2">
    <source>
        <dbReference type="PROSITE-ProRule" id="PRU00117"/>
    </source>
</evidence>
<dbReference type="EMBL" id="CAMGYJ010000002">
    <property type="protein sequence ID" value="CAI0388441.1"/>
    <property type="molecule type" value="Genomic_DNA"/>
</dbReference>
<dbReference type="PROSITE" id="PS50084">
    <property type="entry name" value="KH_TYPE_1"/>
    <property type="match status" value="2"/>
</dbReference>
<organism evidence="5 6">
    <name type="scientific">Linum tenue</name>
    <dbReference type="NCBI Taxonomy" id="586396"/>
    <lineage>
        <taxon>Eukaryota</taxon>
        <taxon>Viridiplantae</taxon>
        <taxon>Streptophyta</taxon>
        <taxon>Embryophyta</taxon>
        <taxon>Tracheophyta</taxon>
        <taxon>Spermatophyta</taxon>
        <taxon>Magnoliopsida</taxon>
        <taxon>eudicotyledons</taxon>
        <taxon>Gunneridae</taxon>
        <taxon>Pentapetalae</taxon>
        <taxon>rosids</taxon>
        <taxon>fabids</taxon>
        <taxon>Malpighiales</taxon>
        <taxon>Linaceae</taxon>
        <taxon>Linum</taxon>
    </lineage>
</organism>
<evidence type="ECO:0000259" key="4">
    <source>
        <dbReference type="SMART" id="SM00322"/>
    </source>
</evidence>
<dbReference type="Proteomes" id="UP001154282">
    <property type="component" value="Unassembled WGS sequence"/>
</dbReference>
<protein>
    <recommendedName>
        <fullName evidence="4">K Homology domain-containing protein</fullName>
    </recommendedName>
</protein>
<evidence type="ECO:0000256" key="3">
    <source>
        <dbReference type="SAM" id="MobiDB-lite"/>
    </source>
</evidence>
<dbReference type="InterPro" id="IPR004087">
    <property type="entry name" value="KH_dom"/>
</dbReference>
<feature type="compositionally biased region" description="Basic and acidic residues" evidence="3">
    <location>
        <begin position="16"/>
        <end position="43"/>
    </location>
</feature>